<evidence type="ECO:0000256" key="2">
    <source>
        <dbReference type="ARBA" id="ARBA00023125"/>
    </source>
</evidence>
<proteinExistence type="predicted"/>
<organism evidence="5 6">
    <name type="scientific">Massilia consociata</name>
    <dbReference type="NCBI Taxonomy" id="760117"/>
    <lineage>
        <taxon>Bacteria</taxon>
        <taxon>Pseudomonadati</taxon>
        <taxon>Pseudomonadota</taxon>
        <taxon>Betaproteobacteria</taxon>
        <taxon>Burkholderiales</taxon>
        <taxon>Oxalobacteraceae</taxon>
        <taxon>Telluria group</taxon>
        <taxon>Massilia</taxon>
    </lineage>
</organism>
<keyword evidence="2" id="KW-0238">DNA-binding</keyword>
<dbReference type="InterPro" id="IPR014710">
    <property type="entry name" value="RmlC-like_jellyroll"/>
</dbReference>
<dbReference type="InterPro" id="IPR036390">
    <property type="entry name" value="WH_DNA-bd_sf"/>
</dbReference>
<keyword evidence="6" id="KW-1185">Reference proteome</keyword>
<dbReference type="RefSeq" id="WP_379679740.1">
    <property type="nucleotide sequence ID" value="NZ_JBHLWP010000012.1"/>
</dbReference>
<accession>A0ABV6FH54</accession>
<sequence>MATEAAKKFVASSAWAQLLTPEQMHRVLRDMSETTAGPGEAICRNGQRSDYWYGVCEGLVKVSNVAPDGKPTTLIGIPTGGWFGEGSVFKHERRPYDVVALRDSRVAQVPADTFHWLLSASIPFNHFLIGQLNTRLAQFVIRCEHLRSYAPERHVALCLAELFNPVLYPGTTMTLQISQEEIAFLAGVSRGIVNRALRHLEEDNVVEARYGTIQILDLDALRASAFK</sequence>
<dbReference type="PANTHER" id="PTHR24567:SF68">
    <property type="entry name" value="DNA-BINDING TRANSCRIPTIONAL DUAL REGULATOR CRP"/>
    <property type="match status" value="1"/>
</dbReference>
<dbReference type="Proteomes" id="UP001589773">
    <property type="component" value="Unassembled WGS sequence"/>
</dbReference>
<dbReference type="InterPro" id="IPR012318">
    <property type="entry name" value="HTH_CRP"/>
</dbReference>
<feature type="domain" description="Cyclic nucleotide-binding" evidence="4">
    <location>
        <begin position="15"/>
        <end position="135"/>
    </location>
</feature>
<dbReference type="InterPro" id="IPR018490">
    <property type="entry name" value="cNMP-bd_dom_sf"/>
</dbReference>
<dbReference type="SUPFAM" id="SSF51206">
    <property type="entry name" value="cAMP-binding domain-like"/>
    <property type="match status" value="1"/>
</dbReference>
<dbReference type="EMBL" id="JBHLWP010000012">
    <property type="protein sequence ID" value="MFC0252867.1"/>
    <property type="molecule type" value="Genomic_DNA"/>
</dbReference>
<dbReference type="InterPro" id="IPR000595">
    <property type="entry name" value="cNMP-bd_dom"/>
</dbReference>
<name>A0ABV6FH54_9BURK</name>
<evidence type="ECO:0000259" key="4">
    <source>
        <dbReference type="PROSITE" id="PS50042"/>
    </source>
</evidence>
<evidence type="ECO:0000313" key="6">
    <source>
        <dbReference type="Proteomes" id="UP001589773"/>
    </source>
</evidence>
<dbReference type="PANTHER" id="PTHR24567">
    <property type="entry name" value="CRP FAMILY TRANSCRIPTIONAL REGULATORY PROTEIN"/>
    <property type="match status" value="1"/>
</dbReference>
<gene>
    <name evidence="5" type="ORF">ACFFJK_13290</name>
</gene>
<dbReference type="SUPFAM" id="SSF46785">
    <property type="entry name" value="Winged helix' DNA-binding domain"/>
    <property type="match status" value="1"/>
</dbReference>
<dbReference type="InterPro" id="IPR036388">
    <property type="entry name" value="WH-like_DNA-bd_sf"/>
</dbReference>
<dbReference type="Pfam" id="PF00027">
    <property type="entry name" value="cNMP_binding"/>
    <property type="match status" value="1"/>
</dbReference>
<comment type="caution">
    <text evidence="5">The sequence shown here is derived from an EMBL/GenBank/DDBJ whole genome shotgun (WGS) entry which is preliminary data.</text>
</comment>
<dbReference type="Gene3D" id="2.60.120.10">
    <property type="entry name" value="Jelly Rolls"/>
    <property type="match status" value="1"/>
</dbReference>
<dbReference type="Pfam" id="PF13545">
    <property type="entry name" value="HTH_Crp_2"/>
    <property type="match status" value="1"/>
</dbReference>
<keyword evidence="1" id="KW-0805">Transcription regulation</keyword>
<reference evidence="5 6" key="1">
    <citation type="submission" date="2024-09" db="EMBL/GenBank/DDBJ databases">
        <authorList>
            <person name="Sun Q."/>
            <person name="Mori K."/>
        </authorList>
    </citation>
    <scope>NUCLEOTIDE SEQUENCE [LARGE SCALE GENOMIC DNA]</scope>
    <source>
        <strain evidence="5 6">CCM 7792</strain>
    </source>
</reference>
<dbReference type="PROSITE" id="PS50042">
    <property type="entry name" value="CNMP_BINDING_3"/>
    <property type="match status" value="1"/>
</dbReference>
<dbReference type="CDD" id="cd00038">
    <property type="entry name" value="CAP_ED"/>
    <property type="match status" value="1"/>
</dbReference>
<dbReference type="Gene3D" id="1.10.10.10">
    <property type="entry name" value="Winged helix-like DNA-binding domain superfamily/Winged helix DNA-binding domain"/>
    <property type="match status" value="1"/>
</dbReference>
<evidence type="ECO:0000256" key="3">
    <source>
        <dbReference type="ARBA" id="ARBA00023163"/>
    </source>
</evidence>
<keyword evidence="3" id="KW-0804">Transcription</keyword>
<evidence type="ECO:0000313" key="5">
    <source>
        <dbReference type="EMBL" id="MFC0252867.1"/>
    </source>
</evidence>
<dbReference type="SMART" id="SM00100">
    <property type="entry name" value="cNMP"/>
    <property type="match status" value="1"/>
</dbReference>
<evidence type="ECO:0000256" key="1">
    <source>
        <dbReference type="ARBA" id="ARBA00023015"/>
    </source>
</evidence>
<dbReference type="SMART" id="SM00419">
    <property type="entry name" value="HTH_CRP"/>
    <property type="match status" value="1"/>
</dbReference>
<protein>
    <submittedName>
        <fullName evidence="5">Crp/Fnr family transcriptional regulator</fullName>
    </submittedName>
</protein>
<dbReference type="InterPro" id="IPR050397">
    <property type="entry name" value="Env_Response_Regulators"/>
</dbReference>